<evidence type="ECO:0000256" key="2">
    <source>
        <dbReference type="ARBA" id="ARBA00022519"/>
    </source>
</evidence>
<dbReference type="PANTHER" id="PTHR38685">
    <property type="entry name" value="CELL DIVISION PROTEIN ZIPA"/>
    <property type="match status" value="1"/>
</dbReference>
<dbReference type="Proteomes" id="UP000318148">
    <property type="component" value="Unassembled WGS sequence"/>
</dbReference>
<comment type="subcellular location">
    <subcellularLocation>
        <location evidence="8">Cell inner membrane</location>
        <topology evidence="8">Single-pass type I membrane protein</topology>
    </subcellularLocation>
    <text evidence="8">Localizes to the Z ring in an FtsZ-dependent manner.</text>
</comment>
<dbReference type="GO" id="GO:0005886">
    <property type="term" value="C:plasma membrane"/>
    <property type="evidence" value="ECO:0007669"/>
    <property type="project" value="UniProtKB-SubCell"/>
</dbReference>
<keyword evidence="6 8" id="KW-0472">Membrane</keyword>
<feature type="domain" description="ZipA C-terminal FtsZ-binding" evidence="10">
    <location>
        <begin position="138"/>
        <end position="268"/>
    </location>
</feature>
<dbReference type="Gene3D" id="3.30.1400.10">
    <property type="entry name" value="ZipA, C-terminal FtsZ-binding domain"/>
    <property type="match status" value="1"/>
</dbReference>
<keyword evidence="1 8" id="KW-1003">Cell membrane</keyword>
<keyword evidence="2 8" id="KW-0997">Cell inner membrane</keyword>
<comment type="function">
    <text evidence="8 9">Essential cell division protein that stabilizes the FtsZ protofilaments by cross-linking them and that serves as a cytoplasmic membrane anchor for the Z ring. Also required for the recruitment to the septal ring of downstream cell division proteins.</text>
</comment>
<proteinExistence type="inferred from homology"/>
<feature type="transmembrane region" description="Helical" evidence="8">
    <location>
        <begin position="6"/>
        <end position="26"/>
    </location>
</feature>
<dbReference type="GO" id="GO:0032153">
    <property type="term" value="C:cell division site"/>
    <property type="evidence" value="ECO:0007669"/>
    <property type="project" value="UniProtKB-UniRule"/>
</dbReference>
<dbReference type="SUPFAM" id="SSF64383">
    <property type="entry name" value="Cell-division protein ZipA, C-terminal domain"/>
    <property type="match status" value="1"/>
</dbReference>
<evidence type="ECO:0000256" key="9">
    <source>
        <dbReference type="RuleBase" id="RU003612"/>
    </source>
</evidence>
<dbReference type="InterPro" id="IPR036765">
    <property type="entry name" value="ZipA_FtsZ-bd_C_sf"/>
</dbReference>
<evidence type="ECO:0000313" key="12">
    <source>
        <dbReference type="Proteomes" id="UP000318148"/>
    </source>
</evidence>
<evidence type="ECO:0000259" key="10">
    <source>
        <dbReference type="SMART" id="SM00771"/>
    </source>
</evidence>
<evidence type="ECO:0000313" key="11">
    <source>
        <dbReference type="EMBL" id="RZO08180.1"/>
    </source>
</evidence>
<name>A0A520LPE4_9GAMM</name>
<comment type="subunit">
    <text evidence="8">Interacts with FtsZ via their C-terminal domains.</text>
</comment>
<keyword evidence="4 8" id="KW-0812">Transmembrane</keyword>
<evidence type="ECO:0000256" key="5">
    <source>
        <dbReference type="ARBA" id="ARBA00022989"/>
    </source>
</evidence>
<reference evidence="11 12" key="1">
    <citation type="submission" date="2019-02" db="EMBL/GenBank/DDBJ databases">
        <title>Prokaryotic population dynamics and viral predation in marine succession experiment using metagenomics: the confinement effect.</title>
        <authorList>
            <person name="Haro-Moreno J.M."/>
            <person name="Rodriguez-Valera F."/>
            <person name="Lopez-Perez M."/>
        </authorList>
    </citation>
    <scope>NUCLEOTIDE SEQUENCE [LARGE SCALE GENOMIC DNA]</scope>
    <source>
        <strain evidence="11">MED-G169</strain>
    </source>
</reference>
<dbReference type="PANTHER" id="PTHR38685:SF1">
    <property type="entry name" value="CELL DIVISION PROTEIN ZIPA"/>
    <property type="match status" value="1"/>
</dbReference>
<evidence type="ECO:0000256" key="7">
    <source>
        <dbReference type="ARBA" id="ARBA00023306"/>
    </source>
</evidence>
<organism evidence="11 12">
    <name type="scientific">SAR92 clade bacterium</name>
    <dbReference type="NCBI Taxonomy" id="2315479"/>
    <lineage>
        <taxon>Bacteria</taxon>
        <taxon>Pseudomonadati</taxon>
        <taxon>Pseudomonadota</taxon>
        <taxon>Gammaproteobacteria</taxon>
        <taxon>Cellvibrionales</taxon>
        <taxon>Porticoccaceae</taxon>
        <taxon>SAR92 clade</taxon>
    </lineage>
</organism>
<gene>
    <name evidence="8 11" type="primary">zipA</name>
    <name evidence="11" type="ORF">EVB02_00905</name>
</gene>
<dbReference type="GO" id="GO:0043093">
    <property type="term" value="P:FtsZ-dependent cytokinesis"/>
    <property type="evidence" value="ECO:0007669"/>
    <property type="project" value="UniProtKB-UniRule"/>
</dbReference>
<protein>
    <recommendedName>
        <fullName evidence="8 9">Cell division protein ZipA</fullName>
    </recommendedName>
</protein>
<dbReference type="AlphaFoldDB" id="A0A520LPE4"/>
<keyword evidence="7 8" id="KW-0131">Cell cycle</keyword>
<evidence type="ECO:0000256" key="3">
    <source>
        <dbReference type="ARBA" id="ARBA00022618"/>
    </source>
</evidence>
<keyword evidence="5 8" id="KW-1133">Transmembrane helix</keyword>
<evidence type="ECO:0000256" key="1">
    <source>
        <dbReference type="ARBA" id="ARBA00022475"/>
    </source>
</evidence>
<dbReference type="GO" id="GO:0000917">
    <property type="term" value="P:division septum assembly"/>
    <property type="evidence" value="ECO:0007669"/>
    <property type="project" value="TreeGrafter"/>
</dbReference>
<dbReference type="InterPro" id="IPR007449">
    <property type="entry name" value="ZipA_FtsZ-bd_C"/>
</dbReference>
<comment type="caution">
    <text evidence="11">The sequence shown here is derived from an EMBL/GenBank/DDBJ whole genome shotgun (WGS) entry which is preliminary data.</text>
</comment>
<evidence type="ECO:0000256" key="6">
    <source>
        <dbReference type="ARBA" id="ARBA00023136"/>
    </source>
</evidence>
<keyword evidence="3 8" id="KW-0132">Cell division</keyword>
<dbReference type="NCBIfam" id="TIGR02205">
    <property type="entry name" value="septum_zipA"/>
    <property type="match status" value="1"/>
</dbReference>
<evidence type="ECO:0000256" key="4">
    <source>
        <dbReference type="ARBA" id="ARBA00022692"/>
    </source>
</evidence>
<evidence type="ECO:0000256" key="8">
    <source>
        <dbReference type="HAMAP-Rule" id="MF_00509"/>
    </source>
</evidence>
<dbReference type="HAMAP" id="MF_00509">
    <property type="entry name" value="ZipA"/>
    <property type="match status" value="1"/>
</dbReference>
<sequence>MDWIGPREIIVLIGFLTILAIVLDVIRRVKRNRYEKLQMSSKVLNRNTIAADGFTDDLDQSQFPSGGSKVIGTRVLDSQGFDTKSPDKYSTEIDFDNSQKQQNFDLDNSIFASENRTEIGVGSDDLTQKIDLETDSQAGDVLVIHLMPREGAEIDGRELLEAAGNNDLRFGDMQIFNKYSDVDGSGDVLFSMANLVNPGTFDLSTIREITIPGVTIFLVLDSQVDPLKSFDIMLSVVNNLANALSLKIMDDTRSTLTPQTADHYRQRAKAAMR</sequence>
<accession>A0A520LPE4</accession>
<dbReference type="Pfam" id="PF04354">
    <property type="entry name" value="ZipA_C"/>
    <property type="match status" value="1"/>
</dbReference>
<dbReference type="SMART" id="SM00771">
    <property type="entry name" value="ZipA_C"/>
    <property type="match status" value="1"/>
</dbReference>
<dbReference type="EMBL" id="SHBO01000006">
    <property type="protein sequence ID" value="RZO08180.1"/>
    <property type="molecule type" value="Genomic_DNA"/>
</dbReference>
<dbReference type="InterPro" id="IPR011919">
    <property type="entry name" value="Cell_div_ZipA"/>
</dbReference>
<comment type="similarity">
    <text evidence="8 9">Belongs to the ZipA family.</text>
</comment>